<reference evidence="1 2" key="1">
    <citation type="submission" date="2019-01" db="EMBL/GenBank/DDBJ databases">
        <authorList>
            <person name="Sayadi A."/>
        </authorList>
    </citation>
    <scope>NUCLEOTIDE SEQUENCE [LARGE SCALE GENOMIC DNA]</scope>
</reference>
<name>A0A653CK69_CALMS</name>
<gene>
    <name evidence="1" type="ORF">CALMAC_LOCUS9803</name>
</gene>
<evidence type="ECO:0000313" key="1">
    <source>
        <dbReference type="EMBL" id="VEN48305.1"/>
    </source>
</evidence>
<keyword evidence="2" id="KW-1185">Reference proteome</keyword>
<dbReference type="EMBL" id="CAACVG010008064">
    <property type="protein sequence ID" value="VEN48305.1"/>
    <property type="molecule type" value="Genomic_DNA"/>
</dbReference>
<accession>A0A653CK69</accession>
<sequence>MACVMSSVTADVWRLLFEFLYSAHLCAIVTKHETGRAKFKFLAAPLWN</sequence>
<proteinExistence type="predicted"/>
<feature type="non-terminal residue" evidence="1">
    <location>
        <position position="48"/>
    </location>
</feature>
<protein>
    <submittedName>
        <fullName evidence="1">Uncharacterized protein</fullName>
    </submittedName>
</protein>
<dbReference type="Proteomes" id="UP000410492">
    <property type="component" value="Unassembled WGS sequence"/>
</dbReference>
<organism evidence="1 2">
    <name type="scientific">Callosobruchus maculatus</name>
    <name type="common">Southern cowpea weevil</name>
    <name type="synonym">Pulse bruchid</name>
    <dbReference type="NCBI Taxonomy" id="64391"/>
    <lineage>
        <taxon>Eukaryota</taxon>
        <taxon>Metazoa</taxon>
        <taxon>Ecdysozoa</taxon>
        <taxon>Arthropoda</taxon>
        <taxon>Hexapoda</taxon>
        <taxon>Insecta</taxon>
        <taxon>Pterygota</taxon>
        <taxon>Neoptera</taxon>
        <taxon>Endopterygota</taxon>
        <taxon>Coleoptera</taxon>
        <taxon>Polyphaga</taxon>
        <taxon>Cucujiformia</taxon>
        <taxon>Chrysomeloidea</taxon>
        <taxon>Chrysomelidae</taxon>
        <taxon>Bruchinae</taxon>
        <taxon>Bruchini</taxon>
        <taxon>Callosobruchus</taxon>
    </lineage>
</organism>
<evidence type="ECO:0000313" key="2">
    <source>
        <dbReference type="Proteomes" id="UP000410492"/>
    </source>
</evidence>
<dbReference type="AlphaFoldDB" id="A0A653CK69"/>